<evidence type="ECO:0000313" key="2">
    <source>
        <dbReference type="EMBL" id="OMF17237.1"/>
    </source>
</evidence>
<gene>
    <name evidence="2" type="ORF">BK131_04535</name>
</gene>
<name>A0A1R1C5B7_PAEAM</name>
<comment type="caution">
    <text evidence="2">The sequence shown here is derived from an EMBL/GenBank/DDBJ whole genome shotgun (WGS) entry which is preliminary data.</text>
</comment>
<dbReference type="Proteomes" id="UP000187134">
    <property type="component" value="Unassembled WGS sequence"/>
</dbReference>
<dbReference type="RefSeq" id="WP_076330601.1">
    <property type="nucleotide sequence ID" value="NZ_MRTJ01000001.1"/>
</dbReference>
<dbReference type="Pfam" id="PF11195">
    <property type="entry name" value="Tad2-like"/>
    <property type="match status" value="1"/>
</dbReference>
<reference evidence="2 3" key="1">
    <citation type="submission" date="2016-11" db="EMBL/GenBank/DDBJ databases">
        <title>Paenibacillus species isolates.</title>
        <authorList>
            <person name="Beno S.M."/>
        </authorList>
    </citation>
    <scope>NUCLEOTIDE SEQUENCE [LARGE SCALE GENOMIC DNA]</scope>
    <source>
        <strain evidence="2 3">FSL H8-0246</strain>
    </source>
</reference>
<evidence type="ECO:0000313" key="3">
    <source>
        <dbReference type="Proteomes" id="UP000187134"/>
    </source>
</evidence>
<proteinExistence type="predicted"/>
<organism evidence="2 3">
    <name type="scientific">Paenibacillus amylolyticus</name>
    <dbReference type="NCBI Taxonomy" id="1451"/>
    <lineage>
        <taxon>Bacteria</taxon>
        <taxon>Bacillati</taxon>
        <taxon>Bacillota</taxon>
        <taxon>Bacilli</taxon>
        <taxon>Bacillales</taxon>
        <taxon>Paenibacillaceae</taxon>
        <taxon>Paenibacillus</taxon>
    </lineage>
</organism>
<feature type="domain" description="Thoeris anti-defense 2-like" evidence="1">
    <location>
        <begin position="1"/>
        <end position="92"/>
    </location>
</feature>
<dbReference type="OrthoDB" id="9806476at2"/>
<dbReference type="AlphaFoldDB" id="A0A1R1C5B7"/>
<protein>
    <recommendedName>
        <fullName evidence="1">Thoeris anti-defense 2-like domain-containing protein</fullName>
    </recommendedName>
</protein>
<sequence>MDFGKAIEALKDGKRVARAGWNGKGMFIYLVDGSTVEAMDLRNEAATHVGDNLPPFTNVRINPHIDMKSADGSIVVGWLASQTDVLADDWVIAN</sequence>
<evidence type="ECO:0000259" key="1">
    <source>
        <dbReference type="Pfam" id="PF11195"/>
    </source>
</evidence>
<dbReference type="InterPro" id="IPR021361">
    <property type="entry name" value="Tad2-like_dom"/>
</dbReference>
<dbReference type="EMBL" id="MRTJ01000001">
    <property type="protein sequence ID" value="OMF17237.1"/>
    <property type="molecule type" value="Genomic_DNA"/>
</dbReference>
<accession>A0A1R1C5B7</accession>